<gene>
    <name evidence="1" type="ORF">T02_13661</name>
</gene>
<keyword evidence="2" id="KW-1185">Reference proteome</keyword>
<evidence type="ECO:0000313" key="2">
    <source>
        <dbReference type="Proteomes" id="UP000054721"/>
    </source>
</evidence>
<protein>
    <submittedName>
        <fullName evidence="1">Uncharacterized protein</fullName>
    </submittedName>
</protein>
<dbReference type="Proteomes" id="UP000054721">
    <property type="component" value="Unassembled WGS sequence"/>
</dbReference>
<dbReference type="EMBL" id="JYDW01002948">
    <property type="protein sequence ID" value="KRZ46545.1"/>
    <property type="molecule type" value="Genomic_DNA"/>
</dbReference>
<reference evidence="1 2" key="1">
    <citation type="submission" date="2015-05" db="EMBL/GenBank/DDBJ databases">
        <title>Evolution of Trichinella species and genotypes.</title>
        <authorList>
            <person name="Korhonen P.K."/>
            <person name="Edoardo P."/>
            <person name="Giuseppe L.R."/>
            <person name="Gasser R.B."/>
        </authorList>
    </citation>
    <scope>NUCLEOTIDE SEQUENCE [LARGE SCALE GENOMIC DNA]</scope>
    <source>
        <strain evidence="1">ISS10</strain>
    </source>
</reference>
<sequence length="34" mass="4031">MVTSNFKFLQHKEVQHAGVSHYQDRPRIELSHPI</sequence>
<dbReference type="AlphaFoldDB" id="A0A0V1KHA7"/>
<comment type="caution">
    <text evidence="1">The sequence shown here is derived from an EMBL/GenBank/DDBJ whole genome shotgun (WGS) entry which is preliminary data.</text>
</comment>
<evidence type="ECO:0000313" key="1">
    <source>
        <dbReference type="EMBL" id="KRZ46545.1"/>
    </source>
</evidence>
<organism evidence="1 2">
    <name type="scientific">Trichinella nativa</name>
    <dbReference type="NCBI Taxonomy" id="6335"/>
    <lineage>
        <taxon>Eukaryota</taxon>
        <taxon>Metazoa</taxon>
        <taxon>Ecdysozoa</taxon>
        <taxon>Nematoda</taxon>
        <taxon>Enoplea</taxon>
        <taxon>Dorylaimia</taxon>
        <taxon>Trichinellida</taxon>
        <taxon>Trichinellidae</taxon>
        <taxon>Trichinella</taxon>
    </lineage>
</organism>
<name>A0A0V1KHA7_9BILA</name>
<proteinExistence type="predicted"/>
<accession>A0A0V1KHA7</accession>